<reference evidence="4" key="1">
    <citation type="submission" date="2020-06" db="EMBL/GenBank/DDBJ databases">
        <authorList>
            <person name="Li T."/>
            <person name="Hu X."/>
            <person name="Zhang T."/>
            <person name="Song X."/>
            <person name="Zhang H."/>
            <person name="Dai N."/>
            <person name="Sheng W."/>
            <person name="Hou X."/>
            <person name="Wei L."/>
        </authorList>
    </citation>
    <scope>NUCLEOTIDE SEQUENCE</scope>
    <source>
        <strain evidence="4">G01</strain>
        <tissue evidence="4">Leaf</tissue>
    </source>
</reference>
<dbReference type="PRINTS" id="PR00364">
    <property type="entry name" value="DISEASERSIST"/>
</dbReference>
<name>A0AAW2LTQ3_9LAMI</name>
<dbReference type="Gene3D" id="3.40.50.300">
    <property type="entry name" value="P-loop containing nucleotide triphosphate hydrolases"/>
    <property type="match status" value="1"/>
</dbReference>
<dbReference type="GO" id="GO:0043531">
    <property type="term" value="F:ADP binding"/>
    <property type="evidence" value="ECO:0007669"/>
    <property type="project" value="InterPro"/>
</dbReference>
<feature type="domain" description="NB-ARC" evidence="3">
    <location>
        <begin position="164"/>
        <end position="324"/>
    </location>
</feature>
<evidence type="ECO:0000256" key="2">
    <source>
        <dbReference type="SAM" id="MobiDB-lite"/>
    </source>
</evidence>
<reference evidence="4" key="2">
    <citation type="journal article" date="2024" name="Plant">
        <title>Genomic evolution and insights into agronomic trait innovations of Sesamum species.</title>
        <authorList>
            <person name="Miao H."/>
            <person name="Wang L."/>
            <person name="Qu L."/>
            <person name="Liu H."/>
            <person name="Sun Y."/>
            <person name="Le M."/>
            <person name="Wang Q."/>
            <person name="Wei S."/>
            <person name="Zheng Y."/>
            <person name="Lin W."/>
            <person name="Duan Y."/>
            <person name="Cao H."/>
            <person name="Xiong S."/>
            <person name="Wang X."/>
            <person name="Wei L."/>
            <person name="Li C."/>
            <person name="Ma Q."/>
            <person name="Ju M."/>
            <person name="Zhao R."/>
            <person name="Li G."/>
            <person name="Mu C."/>
            <person name="Tian Q."/>
            <person name="Mei H."/>
            <person name="Zhang T."/>
            <person name="Gao T."/>
            <person name="Zhang H."/>
        </authorList>
    </citation>
    <scope>NUCLEOTIDE SEQUENCE</scope>
    <source>
        <strain evidence="4">G01</strain>
    </source>
</reference>
<dbReference type="SUPFAM" id="SSF52540">
    <property type="entry name" value="P-loop containing nucleoside triphosphate hydrolases"/>
    <property type="match status" value="1"/>
</dbReference>
<feature type="region of interest" description="Disordered" evidence="2">
    <location>
        <begin position="130"/>
        <end position="155"/>
    </location>
</feature>
<evidence type="ECO:0000313" key="4">
    <source>
        <dbReference type="EMBL" id="KAL0322564.1"/>
    </source>
</evidence>
<dbReference type="EMBL" id="JACGWK010000012">
    <property type="protein sequence ID" value="KAL0322564.1"/>
    <property type="molecule type" value="Genomic_DNA"/>
</dbReference>
<dbReference type="GO" id="GO:0006952">
    <property type="term" value="P:defense response"/>
    <property type="evidence" value="ECO:0007669"/>
    <property type="project" value="UniProtKB-KW"/>
</dbReference>
<feature type="compositionally biased region" description="Polar residues" evidence="2">
    <location>
        <begin position="132"/>
        <end position="150"/>
    </location>
</feature>
<sequence>MTSVSIISGVVARIRHLLAESKQVPSWRHDAENLVQRLERINSMLKAADQETKLDDKFVDLEKQIVQLSYEIDDAIAASELGQLGPQSRLRVKLPAILARNAEKSSKSDLEALIANLVNVSSNLESAIKTPAKNQQKKTSVPAQTSNQAYPASPTEKNLARLEDELLPALLKPDLRVVCIWGKSGMGKTTLAKKAFYHAEIRQRFQVFAWVPINQDFRTKSVLQTTLLQLIPDRKADIKGMNEIELTQEIFSVQKQKKCLVVLEDIRAVQDWQSIRIAFRSTTKILITTPSEEVANEATCKEGVYGMKPLTEAECFKLLREKANFDNAGKHFNQPNASSY</sequence>
<dbReference type="InterPro" id="IPR027417">
    <property type="entry name" value="P-loop_NTPase"/>
</dbReference>
<comment type="caution">
    <text evidence="4">The sequence shown here is derived from an EMBL/GenBank/DDBJ whole genome shotgun (WGS) entry which is preliminary data.</text>
</comment>
<dbReference type="AlphaFoldDB" id="A0AAW2LTQ3"/>
<dbReference type="PANTHER" id="PTHR36766:SF64">
    <property type="entry name" value="OS12G0206100 PROTEIN"/>
    <property type="match status" value="1"/>
</dbReference>
<accession>A0AAW2LTQ3</accession>
<evidence type="ECO:0000256" key="1">
    <source>
        <dbReference type="ARBA" id="ARBA00022821"/>
    </source>
</evidence>
<dbReference type="Pfam" id="PF00931">
    <property type="entry name" value="NB-ARC"/>
    <property type="match status" value="1"/>
</dbReference>
<gene>
    <name evidence="4" type="ORF">Sangu_1875700</name>
</gene>
<keyword evidence="1" id="KW-0611">Plant defense</keyword>
<organism evidence="4">
    <name type="scientific">Sesamum angustifolium</name>
    <dbReference type="NCBI Taxonomy" id="2727405"/>
    <lineage>
        <taxon>Eukaryota</taxon>
        <taxon>Viridiplantae</taxon>
        <taxon>Streptophyta</taxon>
        <taxon>Embryophyta</taxon>
        <taxon>Tracheophyta</taxon>
        <taxon>Spermatophyta</taxon>
        <taxon>Magnoliopsida</taxon>
        <taxon>eudicotyledons</taxon>
        <taxon>Gunneridae</taxon>
        <taxon>Pentapetalae</taxon>
        <taxon>asterids</taxon>
        <taxon>lamiids</taxon>
        <taxon>Lamiales</taxon>
        <taxon>Pedaliaceae</taxon>
        <taxon>Sesamum</taxon>
    </lineage>
</organism>
<evidence type="ECO:0000259" key="3">
    <source>
        <dbReference type="Pfam" id="PF00931"/>
    </source>
</evidence>
<protein>
    <recommendedName>
        <fullName evidence="3">NB-ARC domain-containing protein</fullName>
    </recommendedName>
</protein>
<proteinExistence type="predicted"/>
<dbReference type="InterPro" id="IPR002182">
    <property type="entry name" value="NB-ARC"/>
</dbReference>
<dbReference type="PANTHER" id="PTHR36766">
    <property type="entry name" value="PLANT BROAD-SPECTRUM MILDEW RESISTANCE PROTEIN RPW8"/>
    <property type="match status" value="1"/>
</dbReference>